<dbReference type="EMBL" id="DTMF01000270">
    <property type="protein sequence ID" value="HGF34921.1"/>
    <property type="molecule type" value="Genomic_DNA"/>
</dbReference>
<proteinExistence type="predicted"/>
<protein>
    <submittedName>
        <fullName evidence="1">Uncharacterized protein</fullName>
    </submittedName>
</protein>
<reference evidence="1" key="1">
    <citation type="journal article" date="2020" name="mSystems">
        <title>Genome- and Community-Level Interaction Insights into Carbon Utilization and Element Cycling Functions of Hydrothermarchaeota in Hydrothermal Sediment.</title>
        <authorList>
            <person name="Zhou Z."/>
            <person name="Liu Y."/>
            <person name="Xu W."/>
            <person name="Pan J."/>
            <person name="Luo Z.H."/>
            <person name="Li M."/>
        </authorList>
    </citation>
    <scope>NUCLEOTIDE SEQUENCE [LARGE SCALE GENOMIC DNA]</scope>
    <source>
        <strain evidence="1">SpSt-897</strain>
    </source>
</reference>
<accession>A0A7C3V0U0</accession>
<organism evidence="1">
    <name type="scientific">Desulfobacca acetoxidans</name>
    <dbReference type="NCBI Taxonomy" id="60893"/>
    <lineage>
        <taxon>Bacteria</taxon>
        <taxon>Pseudomonadati</taxon>
        <taxon>Thermodesulfobacteriota</taxon>
        <taxon>Desulfobaccia</taxon>
        <taxon>Desulfobaccales</taxon>
        <taxon>Desulfobaccaceae</taxon>
        <taxon>Desulfobacca</taxon>
    </lineage>
</organism>
<evidence type="ECO:0000313" key="1">
    <source>
        <dbReference type="EMBL" id="HGF34921.1"/>
    </source>
</evidence>
<dbReference type="AlphaFoldDB" id="A0A7C3V0U0"/>
<name>A0A7C3V0U0_9BACT</name>
<comment type="caution">
    <text evidence="1">The sequence shown here is derived from an EMBL/GenBank/DDBJ whole genome shotgun (WGS) entry which is preliminary data.</text>
</comment>
<gene>
    <name evidence="1" type="ORF">ENW96_11145</name>
</gene>
<sequence length="166" mass="18938">MLSRMPPSVFHTQKADIVYDHRTDLEELARKLGAIGPGSPPSADLGRLSDLIDGMLSEISRVLQKWPTNPVRLTIRLLRDGFQVQQQQMALRTPPPPRPPQAPRYLQSYYEPRLRTIFLSLADARIGLLAHEMTHFILLESPGARTSEEYQESLARYMEERFNAGK</sequence>